<protein>
    <recommendedName>
        <fullName evidence="3">7TM-DISM receptor extracellular domain-containing protein</fullName>
    </recommendedName>
</protein>
<evidence type="ECO:0000256" key="1">
    <source>
        <dbReference type="SAM" id="MobiDB-lite"/>
    </source>
</evidence>
<keyword evidence="5" id="KW-1185">Reference proteome</keyword>
<accession>A0ABP8NG49</accession>
<keyword evidence="2" id="KW-1133">Transmembrane helix</keyword>
<keyword evidence="2" id="KW-0812">Transmembrane</keyword>
<name>A0ABP8NG49_9BACT</name>
<evidence type="ECO:0000259" key="3">
    <source>
        <dbReference type="Pfam" id="PF07695"/>
    </source>
</evidence>
<feature type="transmembrane region" description="Helical" evidence="2">
    <location>
        <begin position="245"/>
        <end position="265"/>
    </location>
</feature>
<dbReference type="Pfam" id="PF07695">
    <property type="entry name" value="7TMR-DISM_7TM"/>
    <property type="match status" value="1"/>
</dbReference>
<gene>
    <name evidence="4" type="ORF">GCM10023189_49430</name>
</gene>
<organism evidence="4 5">
    <name type="scientific">Nibrella saemangeumensis</name>
    <dbReference type="NCBI Taxonomy" id="1084526"/>
    <lineage>
        <taxon>Bacteria</taxon>
        <taxon>Pseudomonadati</taxon>
        <taxon>Bacteroidota</taxon>
        <taxon>Cytophagia</taxon>
        <taxon>Cytophagales</taxon>
        <taxon>Spirosomataceae</taxon>
        <taxon>Nibrella</taxon>
    </lineage>
</organism>
<dbReference type="RefSeq" id="WP_345248115.1">
    <property type="nucleotide sequence ID" value="NZ_BAABHD010000081.1"/>
</dbReference>
<proteinExistence type="predicted"/>
<evidence type="ECO:0000256" key="2">
    <source>
        <dbReference type="SAM" id="Phobius"/>
    </source>
</evidence>
<feature type="transmembrane region" description="Helical" evidence="2">
    <location>
        <begin position="189"/>
        <end position="210"/>
    </location>
</feature>
<evidence type="ECO:0000313" key="5">
    <source>
        <dbReference type="Proteomes" id="UP001501175"/>
    </source>
</evidence>
<comment type="caution">
    <text evidence="4">The sequence shown here is derived from an EMBL/GenBank/DDBJ whole genome shotgun (WGS) entry which is preliminary data.</text>
</comment>
<feature type="transmembrane region" description="Helical" evidence="2">
    <location>
        <begin position="89"/>
        <end position="108"/>
    </location>
</feature>
<evidence type="ECO:0000313" key="4">
    <source>
        <dbReference type="EMBL" id="GAA4466784.1"/>
    </source>
</evidence>
<feature type="transmembrane region" description="Helical" evidence="2">
    <location>
        <begin position="216"/>
        <end position="236"/>
    </location>
</feature>
<dbReference type="EMBL" id="BAABHD010000081">
    <property type="protein sequence ID" value="GAA4466784.1"/>
    <property type="molecule type" value="Genomic_DNA"/>
</dbReference>
<reference evidence="5" key="1">
    <citation type="journal article" date="2019" name="Int. J. Syst. Evol. Microbiol.">
        <title>The Global Catalogue of Microorganisms (GCM) 10K type strain sequencing project: providing services to taxonomists for standard genome sequencing and annotation.</title>
        <authorList>
            <consortium name="The Broad Institute Genomics Platform"/>
            <consortium name="The Broad Institute Genome Sequencing Center for Infectious Disease"/>
            <person name="Wu L."/>
            <person name="Ma J."/>
        </authorList>
    </citation>
    <scope>NUCLEOTIDE SEQUENCE [LARGE SCALE GENOMIC DNA]</scope>
    <source>
        <strain evidence="5">JCM 17927</strain>
    </source>
</reference>
<dbReference type="InterPro" id="IPR011623">
    <property type="entry name" value="7TMR_DISM_rcpt_extracell_dom1"/>
</dbReference>
<feature type="region of interest" description="Disordered" evidence="1">
    <location>
        <begin position="42"/>
        <end position="63"/>
    </location>
</feature>
<sequence length="281" mass="31977">MKTSRNHWLVILLLVVVSPLPAWGQAPNKLYSQVDLHRNDRLAKDSSVRSRPPGQTLTHTTPIGIKEGQPLHQQLSRLQVPDQTPTNTLVLAFFSAVFGALLFTGLFSATQYLLNRQAPYGWYAVYLTMTSIWLLHAMSIWSEEITRVPNIPIFLSLLVMLDYSILASYIRFVSYLLEVPQQQPRFERWLGYFYVYIALSVLASVTELFGVHSLQLYMATNFISYGGLLLFMFGVIRSKHVLKRYALTATILLVSGDWVAFLAGYTKLTTNNHLSQMPLFL</sequence>
<feature type="transmembrane region" description="Helical" evidence="2">
    <location>
        <begin position="120"/>
        <end position="141"/>
    </location>
</feature>
<dbReference type="Proteomes" id="UP001501175">
    <property type="component" value="Unassembled WGS sequence"/>
</dbReference>
<keyword evidence="2" id="KW-0472">Membrane</keyword>
<feature type="domain" description="7TM-DISM receptor extracellular" evidence="3">
    <location>
        <begin position="93"/>
        <end position="276"/>
    </location>
</feature>
<feature type="transmembrane region" description="Helical" evidence="2">
    <location>
        <begin position="153"/>
        <end position="177"/>
    </location>
</feature>